<reference evidence="3" key="1">
    <citation type="submission" date="2021-03" db="EMBL/GenBank/DDBJ databases">
        <title>Assistant Professor.</title>
        <authorList>
            <person name="Huq M.A."/>
        </authorList>
    </citation>
    <scope>NUCLEOTIDE SEQUENCE [LARGE SCALE GENOMIC DNA]</scope>
    <source>
        <strain evidence="3">MAH-28</strain>
    </source>
</reference>
<sequence length="238" mass="26726">MRKLIFLLSIFSSPALTAAAQSAVSGTVSGRDSLPLPGVSVRNIRTNVMTITDANGRYTIGAGVEDTLFFSAMGYLSLGLRADLVPAELRLRTLVTSLPGVEIVKKTRRRDSLETREEFKAAFNFRRPKVHEVVMITPVGIGVNIHQLYKALSFAGNQRADVFKKRLIKHEQDRFIDERFSAELVRARTGLAGDSLVRFMNHHRPDYRFVVDASEYDLIVYILQNAEKFRREGVSVPN</sequence>
<evidence type="ECO:0000313" key="2">
    <source>
        <dbReference type="EMBL" id="MBO9153282.1"/>
    </source>
</evidence>
<dbReference type="InterPro" id="IPR008969">
    <property type="entry name" value="CarboxyPept-like_regulatory"/>
</dbReference>
<keyword evidence="1" id="KW-0732">Signal</keyword>
<dbReference type="Proteomes" id="UP000679126">
    <property type="component" value="Unassembled WGS sequence"/>
</dbReference>
<evidence type="ECO:0000313" key="3">
    <source>
        <dbReference type="Proteomes" id="UP000679126"/>
    </source>
</evidence>
<proteinExistence type="predicted"/>
<evidence type="ECO:0008006" key="4">
    <source>
        <dbReference type="Google" id="ProtNLM"/>
    </source>
</evidence>
<evidence type="ECO:0000256" key="1">
    <source>
        <dbReference type="SAM" id="SignalP"/>
    </source>
</evidence>
<organism evidence="2 3">
    <name type="scientific">Chitinophaga chungangae</name>
    <dbReference type="NCBI Taxonomy" id="2821488"/>
    <lineage>
        <taxon>Bacteria</taxon>
        <taxon>Pseudomonadati</taxon>
        <taxon>Bacteroidota</taxon>
        <taxon>Chitinophagia</taxon>
        <taxon>Chitinophagales</taxon>
        <taxon>Chitinophagaceae</taxon>
        <taxon>Chitinophaga</taxon>
    </lineage>
</organism>
<feature type="chain" id="PRO_5047057685" description="Carboxypeptidase-like regulatory domain-containing protein" evidence="1">
    <location>
        <begin position="19"/>
        <end position="238"/>
    </location>
</feature>
<gene>
    <name evidence="2" type="ORF">J7I43_13725</name>
</gene>
<protein>
    <recommendedName>
        <fullName evidence="4">Carboxypeptidase-like regulatory domain-containing protein</fullName>
    </recommendedName>
</protein>
<keyword evidence="3" id="KW-1185">Reference proteome</keyword>
<accession>A0ABS3YF19</accession>
<dbReference type="EMBL" id="JAGHKP010000002">
    <property type="protein sequence ID" value="MBO9153282.1"/>
    <property type="molecule type" value="Genomic_DNA"/>
</dbReference>
<dbReference type="SUPFAM" id="SSF49464">
    <property type="entry name" value="Carboxypeptidase regulatory domain-like"/>
    <property type="match status" value="1"/>
</dbReference>
<dbReference type="RefSeq" id="WP_209146250.1">
    <property type="nucleotide sequence ID" value="NZ_JAGHKP010000002.1"/>
</dbReference>
<comment type="caution">
    <text evidence="2">The sequence shown here is derived from an EMBL/GenBank/DDBJ whole genome shotgun (WGS) entry which is preliminary data.</text>
</comment>
<feature type="signal peptide" evidence="1">
    <location>
        <begin position="1"/>
        <end position="18"/>
    </location>
</feature>
<name>A0ABS3YF19_9BACT</name>